<dbReference type="AlphaFoldDB" id="A0A0F4ZII9"/>
<feature type="repeat" description="ANK" evidence="3">
    <location>
        <begin position="1035"/>
        <end position="1067"/>
    </location>
</feature>
<keyword evidence="6" id="KW-1185">Reference proteome</keyword>
<dbReference type="InterPro" id="IPR056884">
    <property type="entry name" value="NPHP3-like_N"/>
</dbReference>
<sequence>MDPVSSALGILGFVGAVVRQIDKYYETYREFPSRAKRFSASYKLKEPLIKRAMEYIFYDESIASNKEFLQIFQHLEGEVKDLEKRLADKPQKGFRAKLQRLRDRLSIEDVNKTLTKLSEYCEDMNRHVNLISMIEAIKVKNDRVIHWISDYPFDARRQDMYRLYHQETLKWVFKRSEFKAWADDLQDEVPSATFSQRPVLWFKGEPGVGKSVMASLIASRLKAAHSKGGKFCLLYFFFHFQQKDQQQAEHVFRSLARQAVQESIIFSPSLPISVVQIYNNHNGGNSGSLSQGEAIKLLETLLPGFDRSYIIIDGLDEYEQRLDAYENVPTALLRLAGDPNNKTRLMVTSRHSCRNLVHVKEFDEIVMGASKDDMKVYLERSIDDSLAVICQKLSTDPVVKKKVVDEILERSANQFQLANRGFELLNKSESYTDFFQSIRNISDQVYDSYQDSIKRIDNHHHDTTDTRRWEPMGIRALAFVLHAQERLTGLQLQHLLAMRPGKTSLDVDALPEPEYIVRSTLGLVSYTESGHFQFSHKTVAEFLHSPQQAERFNNLQIVLAQNLYAYKSLSQNSSAKDYPLIQYCDNYLLHHLLSYFYRKVYPYAEEPIVQKAVAKCMEADFEKSQQETWLKDQWKGDLTKLHYAAIIGAEDLIYPIMRNDGISIDSQDSLGYTALHVACMWRRTAMIRALLVNQANIHARTAQGQTPLHIGCKMGYTEVINMLISRNADCNATDGDGLTALHYAIRDGRMDVVNLLLNIPKIEVDAVDIERNTPFTEAVRLDNHGAIERLLESGANINHKGYQGLTALMYAAKFNNTNVGQMLIDKGSELDQQDDYGWTALHAARNGHDEYVKMLISNGAEIDVADNEKETPIMLFNSSYHGWVDMGALVLKHGCPVNHTCHRGRTALHYAAMYGNDDYVKMLLGHGAEVYVEDEEKETPLWLAVCYDRRSTIDILLSHGARMSHINKAGESMLFNSARHGWVDTGKLVVEKGEDVHHRDSNFETVLFVACAYNAVEYAEMLIDVGAEVDVKNRKDETPLLLSCRDGCADIVEMLIRRGANIHTLDKDGRSLFGNAVAKGHLDVLKVLVDGGVDIHEKDGDGQTALHQAVSENRAEMVEYLLQKGLDPTLVDSRAQTSFDKAGTVEMRRLLKTYTTESD</sequence>
<feature type="repeat" description="ANK" evidence="3">
    <location>
        <begin position="1101"/>
        <end position="1133"/>
    </location>
</feature>
<comment type="caution">
    <text evidence="5">The sequence shown here is derived from an EMBL/GenBank/DDBJ whole genome shotgun (WGS) entry which is preliminary data.</text>
</comment>
<dbReference type="Proteomes" id="UP000033483">
    <property type="component" value="Unassembled WGS sequence"/>
</dbReference>
<evidence type="ECO:0000256" key="2">
    <source>
        <dbReference type="ARBA" id="ARBA00023043"/>
    </source>
</evidence>
<feature type="repeat" description="ANK" evidence="3">
    <location>
        <begin position="736"/>
        <end position="758"/>
    </location>
</feature>
<dbReference type="InterPro" id="IPR002110">
    <property type="entry name" value="Ankyrin_rpt"/>
</dbReference>
<feature type="repeat" description="ANK" evidence="3">
    <location>
        <begin position="936"/>
        <end position="968"/>
    </location>
</feature>
<reference evidence="5 6" key="1">
    <citation type="submission" date="2015-03" db="EMBL/GenBank/DDBJ databases">
        <authorList>
            <person name="Radwan O."/>
            <person name="Al-Naeli F.A."/>
            <person name="Rendon G.A."/>
            <person name="Fields C."/>
        </authorList>
    </citation>
    <scope>NUCLEOTIDE SEQUENCE [LARGE SCALE GENOMIC DNA]</scope>
    <source>
        <strain evidence="5">CR-DP1</strain>
    </source>
</reference>
<dbReference type="Gene3D" id="1.25.40.20">
    <property type="entry name" value="Ankyrin repeat-containing domain"/>
    <property type="match status" value="4"/>
</dbReference>
<dbReference type="SMART" id="SM00248">
    <property type="entry name" value="ANK"/>
    <property type="match status" value="13"/>
</dbReference>
<dbReference type="Pfam" id="PF24883">
    <property type="entry name" value="NPHP3_N"/>
    <property type="match status" value="1"/>
</dbReference>
<dbReference type="EMBL" id="LAEV01000575">
    <property type="protein sequence ID" value="KKA30025.1"/>
    <property type="molecule type" value="Genomic_DNA"/>
</dbReference>
<dbReference type="InterPro" id="IPR007111">
    <property type="entry name" value="NACHT_NTPase"/>
</dbReference>
<feature type="repeat" description="ANK" evidence="3">
    <location>
        <begin position="770"/>
        <end position="802"/>
    </location>
</feature>
<accession>A0A0F4ZII9</accession>
<feature type="domain" description="NACHT" evidence="4">
    <location>
        <begin position="198"/>
        <end position="350"/>
    </location>
</feature>
<dbReference type="SUPFAM" id="SSF52540">
    <property type="entry name" value="P-loop containing nucleoside triphosphate hydrolases"/>
    <property type="match status" value="1"/>
</dbReference>
<evidence type="ECO:0000256" key="3">
    <source>
        <dbReference type="PROSITE-ProRule" id="PRU00023"/>
    </source>
</evidence>
<dbReference type="InterPro" id="IPR050889">
    <property type="entry name" value="Dendritic_Spine_Reg/Scaffold"/>
</dbReference>
<evidence type="ECO:0000259" key="4">
    <source>
        <dbReference type="PROSITE" id="PS50837"/>
    </source>
</evidence>
<dbReference type="PROSITE" id="PS50297">
    <property type="entry name" value="ANK_REP_REGION"/>
    <property type="match status" value="7"/>
</dbReference>
<dbReference type="PANTHER" id="PTHR24166:SF48">
    <property type="entry name" value="PROTEIN VAPYRIN"/>
    <property type="match status" value="1"/>
</dbReference>
<dbReference type="Pfam" id="PF13857">
    <property type="entry name" value="Ank_5"/>
    <property type="match status" value="1"/>
</dbReference>
<proteinExistence type="predicted"/>
<feature type="repeat" description="ANK" evidence="3">
    <location>
        <begin position="1068"/>
        <end position="1100"/>
    </location>
</feature>
<dbReference type="Pfam" id="PF00023">
    <property type="entry name" value="Ank"/>
    <property type="match status" value="1"/>
</dbReference>
<feature type="repeat" description="ANK" evidence="3">
    <location>
        <begin position="703"/>
        <end position="735"/>
    </location>
</feature>
<feature type="repeat" description="ANK" evidence="3">
    <location>
        <begin position="670"/>
        <end position="702"/>
    </location>
</feature>
<dbReference type="InterPro" id="IPR027417">
    <property type="entry name" value="P-loop_NTPase"/>
</dbReference>
<protein>
    <recommendedName>
        <fullName evidence="4">NACHT domain-containing protein</fullName>
    </recommendedName>
</protein>
<dbReference type="PRINTS" id="PR01415">
    <property type="entry name" value="ANKYRIN"/>
</dbReference>
<gene>
    <name evidence="5" type="ORF">TD95_001515</name>
</gene>
<feature type="repeat" description="ANK" evidence="3">
    <location>
        <begin position="803"/>
        <end position="835"/>
    </location>
</feature>
<dbReference type="PANTHER" id="PTHR24166">
    <property type="entry name" value="ROLLING PEBBLES, ISOFORM B"/>
    <property type="match status" value="1"/>
</dbReference>
<dbReference type="Gene3D" id="3.40.50.300">
    <property type="entry name" value="P-loop containing nucleotide triphosphate hydrolases"/>
    <property type="match status" value="1"/>
</dbReference>
<organism evidence="5 6">
    <name type="scientific">Thielaviopsis punctulata</name>
    <dbReference type="NCBI Taxonomy" id="72032"/>
    <lineage>
        <taxon>Eukaryota</taxon>
        <taxon>Fungi</taxon>
        <taxon>Dikarya</taxon>
        <taxon>Ascomycota</taxon>
        <taxon>Pezizomycotina</taxon>
        <taxon>Sordariomycetes</taxon>
        <taxon>Hypocreomycetidae</taxon>
        <taxon>Microascales</taxon>
        <taxon>Ceratocystidaceae</taxon>
        <taxon>Thielaviopsis</taxon>
    </lineage>
</organism>
<dbReference type="SUPFAM" id="SSF48403">
    <property type="entry name" value="Ankyrin repeat"/>
    <property type="match status" value="2"/>
</dbReference>
<evidence type="ECO:0000313" key="5">
    <source>
        <dbReference type="EMBL" id="KKA30025.1"/>
    </source>
</evidence>
<name>A0A0F4ZII9_9PEZI</name>
<dbReference type="PROSITE" id="PS50088">
    <property type="entry name" value="ANK_REPEAT"/>
    <property type="match status" value="12"/>
</dbReference>
<dbReference type="OrthoDB" id="426293at2759"/>
<keyword evidence="2 3" id="KW-0040">ANK repeat</keyword>
<feature type="repeat" description="ANK" evidence="3">
    <location>
        <begin position="903"/>
        <end position="935"/>
    </location>
</feature>
<feature type="repeat" description="ANK" evidence="3">
    <location>
        <begin position="843"/>
        <end position="867"/>
    </location>
</feature>
<dbReference type="InterPro" id="IPR036770">
    <property type="entry name" value="Ankyrin_rpt-contain_sf"/>
</dbReference>
<dbReference type="Pfam" id="PF12796">
    <property type="entry name" value="Ank_2"/>
    <property type="match status" value="3"/>
</dbReference>
<evidence type="ECO:0000313" key="6">
    <source>
        <dbReference type="Proteomes" id="UP000033483"/>
    </source>
</evidence>
<evidence type="ECO:0000256" key="1">
    <source>
        <dbReference type="ARBA" id="ARBA00022737"/>
    </source>
</evidence>
<dbReference type="PROSITE" id="PS50837">
    <property type="entry name" value="NACHT"/>
    <property type="match status" value="1"/>
</dbReference>
<feature type="repeat" description="ANK" evidence="3">
    <location>
        <begin position="1002"/>
        <end position="1034"/>
    </location>
</feature>
<keyword evidence="1" id="KW-0677">Repeat</keyword>